<protein>
    <submittedName>
        <fullName evidence="1">Uncharacterized protein</fullName>
    </submittedName>
</protein>
<accession>A0ABU5L989</accession>
<sequence>MYNCCAAVFAHEGKLLVGKNHDGNLQNTQAVISAVIQELRGMKSREEKEAEILKIYLSFKLDKKNNRKPLDTTNSQLLESISRL</sequence>
<name>A0ABU5L989_9RICK</name>
<comment type="caution">
    <text evidence="1">The sequence shown here is derived from an EMBL/GenBank/DDBJ whole genome shotgun (WGS) entry which is preliminary data.</text>
</comment>
<proteinExistence type="predicted"/>
<evidence type="ECO:0000313" key="2">
    <source>
        <dbReference type="Proteomes" id="UP001293791"/>
    </source>
</evidence>
<reference evidence="1 2" key="1">
    <citation type="submission" date="2023-02" db="EMBL/GenBank/DDBJ databases">
        <title>Host association and intracellularity evolved multiple times independently in the Rickettsiales.</title>
        <authorList>
            <person name="Castelli M."/>
            <person name="Nardi T."/>
            <person name="Gammuto L."/>
            <person name="Bellinzona G."/>
            <person name="Sabaneyeva E."/>
            <person name="Potekhin A."/>
            <person name="Serra V."/>
            <person name="Petroni G."/>
            <person name="Sassera D."/>
        </authorList>
    </citation>
    <scope>NUCLEOTIDE SEQUENCE [LARGE SCALE GENOMIC DNA]</scope>
    <source>
        <strain evidence="1 2">BOD18</strain>
    </source>
</reference>
<evidence type="ECO:0000313" key="1">
    <source>
        <dbReference type="EMBL" id="MDZ5762470.1"/>
    </source>
</evidence>
<gene>
    <name evidence="1" type="ORF">Cyrtocomes_00854</name>
</gene>
<dbReference type="EMBL" id="JARGYT010000052">
    <property type="protein sequence ID" value="MDZ5762470.1"/>
    <property type="molecule type" value="Genomic_DNA"/>
</dbReference>
<dbReference type="Proteomes" id="UP001293791">
    <property type="component" value="Unassembled WGS sequence"/>
</dbReference>
<keyword evidence="2" id="KW-1185">Reference proteome</keyword>
<dbReference type="RefSeq" id="WP_322497937.1">
    <property type="nucleotide sequence ID" value="NZ_JARGYT010000052.1"/>
</dbReference>
<organism evidence="1 2">
    <name type="scientific">Candidatus Cyrtobacter comes</name>
    <dbReference type="NCBI Taxonomy" id="675776"/>
    <lineage>
        <taxon>Bacteria</taxon>
        <taxon>Pseudomonadati</taxon>
        <taxon>Pseudomonadota</taxon>
        <taxon>Alphaproteobacteria</taxon>
        <taxon>Rickettsiales</taxon>
        <taxon>Candidatus Midichloriaceae</taxon>
        <taxon>Candidatus Cyrtobacter</taxon>
    </lineage>
</organism>